<sequence length="264" mass="28916">MSGTHVGIIGNVAAPGSALKAEIQRVLDEITSRRPFPPLVLHSRGQGSDNVARDHVCSLSNWQVKDDAEPNSEIAEACHILIVIAPGRERGPLPKPVDVWSLVEKARASGRAIIHIPIVMRSPETAGQPAPLDQETPFRSAKDSLAWALIRGREDRKAGKASSKYTRFRDVYGLPDSPESLKLWQEYRKAAGAPPRSKNSKKMRGGIVPPVINGGSQPGRKKKNTFWETPTSRYRPDPSGAVPLKAQTADLLRTINPPDPDVWR</sequence>
<dbReference type="AlphaFoldDB" id="A0A6P2BM46"/>
<comment type="caution">
    <text evidence="2">The sequence shown here is derived from an EMBL/GenBank/DDBJ whole genome shotgun (WGS) entry which is preliminary data.</text>
</comment>
<keyword evidence="3" id="KW-1185">Reference proteome</keyword>
<evidence type="ECO:0000313" key="2">
    <source>
        <dbReference type="EMBL" id="TVZ00008.1"/>
    </source>
</evidence>
<reference evidence="2 3" key="1">
    <citation type="submission" date="2018-11" db="EMBL/GenBank/DDBJ databases">
        <title>Trebonia kvetii gen.nov., sp.nov., a novel acidophilic actinobacterium, and proposal of the new actinobacterial family Treboniaceae fam. nov.</title>
        <authorList>
            <person name="Rapoport D."/>
            <person name="Sagova-Mareckova M."/>
            <person name="Sedlacek I."/>
            <person name="Provaznik J."/>
            <person name="Kralova S."/>
            <person name="Pavlinic D."/>
            <person name="Benes V."/>
            <person name="Kopecky J."/>
        </authorList>
    </citation>
    <scope>NUCLEOTIDE SEQUENCE [LARGE SCALE GENOMIC DNA]</scope>
    <source>
        <strain evidence="2 3">15Tr583</strain>
    </source>
</reference>
<dbReference type="EMBL" id="RPFW01000010">
    <property type="protein sequence ID" value="TVZ00008.1"/>
    <property type="molecule type" value="Genomic_DNA"/>
</dbReference>
<evidence type="ECO:0000313" key="3">
    <source>
        <dbReference type="Proteomes" id="UP000460272"/>
    </source>
</evidence>
<accession>A0A6P2BM46</accession>
<organism evidence="2 3">
    <name type="scientific">Trebonia kvetii</name>
    <dbReference type="NCBI Taxonomy" id="2480626"/>
    <lineage>
        <taxon>Bacteria</taxon>
        <taxon>Bacillati</taxon>
        <taxon>Actinomycetota</taxon>
        <taxon>Actinomycetes</taxon>
        <taxon>Streptosporangiales</taxon>
        <taxon>Treboniaceae</taxon>
        <taxon>Trebonia</taxon>
    </lineage>
</organism>
<protein>
    <submittedName>
        <fullName evidence="2">Uncharacterized protein</fullName>
    </submittedName>
</protein>
<gene>
    <name evidence="2" type="ORF">EAS64_38640</name>
</gene>
<dbReference type="Proteomes" id="UP000460272">
    <property type="component" value="Unassembled WGS sequence"/>
</dbReference>
<evidence type="ECO:0000256" key="1">
    <source>
        <dbReference type="SAM" id="MobiDB-lite"/>
    </source>
</evidence>
<dbReference type="RefSeq" id="WP_145861506.1">
    <property type="nucleotide sequence ID" value="NZ_RPFW01000010.1"/>
</dbReference>
<name>A0A6P2BM46_9ACTN</name>
<feature type="region of interest" description="Disordered" evidence="1">
    <location>
        <begin position="191"/>
        <end position="248"/>
    </location>
</feature>
<proteinExistence type="predicted"/>